<dbReference type="InterPro" id="IPR017871">
    <property type="entry name" value="ABC_transporter-like_CS"/>
</dbReference>
<dbReference type="InterPro" id="IPR036640">
    <property type="entry name" value="ABC1_TM_sf"/>
</dbReference>
<evidence type="ECO:0000256" key="1">
    <source>
        <dbReference type="ARBA" id="ARBA00004651"/>
    </source>
</evidence>
<dbReference type="InterPro" id="IPR003439">
    <property type="entry name" value="ABC_transporter-like_ATP-bd"/>
</dbReference>
<evidence type="ECO:0000256" key="5">
    <source>
        <dbReference type="ARBA" id="ARBA00022989"/>
    </source>
</evidence>
<dbReference type="GO" id="GO:0005524">
    <property type="term" value="F:ATP binding"/>
    <property type="evidence" value="ECO:0007669"/>
    <property type="project" value="UniProtKB-KW"/>
</dbReference>
<keyword evidence="6 7" id="KW-0472">Membrane</keyword>
<evidence type="ECO:0000313" key="10">
    <source>
        <dbReference type="EMBL" id="TFV97390.1"/>
    </source>
</evidence>
<name>A0A4Y9QZ88_9BACT</name>
<dbReference type="CDD" id="cd03228">
    <property type="entry name" value="ABCC_MRP_Like"/>
    <property type="match status" value="1"/>
</dbReference>
<dbReference type="PANTHER" id="PTHR43394">
    <property type="entry name" value="ATP-DEPENDENT PERMEASE MDL1, MITOCHONDRIAL"/>
    <property type="match status" value="1"/>
</dbReference>
<evidence type="ECO:0000256" key="2">
    <source>
        <dbReference type="ARBA" id="ARBA00022692"/>
    </source>
</evidence>
<dbReference type="GO" id="GO:0016887">
    <property type="term" value="F:ATP hydrolysis activity"/>
    <property type="evidence" value="ECO:0007669"/>
    <property type="project" value="InterPro"/>
</dbReference>
<evidence type="ECO:0000313" key="11">
    <source>
        <dbReference type="Proteomes" id="UP000297647"/>
    </source>
</evidence>
<organism evidence="10 11">
    <name type="scientific">Algoriphagus kandeliae</name>
    <dbReference type="NCBI Taxonomy" id="2562278"/>
    <lineage>
        <taxon>Bacteria</taxon>
        <taxon>Pseudomonadati</taxon>
        <taxon>Bacteroidota</taxon>
        <taxon>Cytophagia</taxon>
        <taxon>Cytophagales</taxon>
        <taxon>Cyclobacteriaceae</taxon>
        <taxon>Algoriphagus</taxon>
    </lineage>
</organism>
<feature type="transmembrane region" description="Helical" evidence="7">
    <location>
        <begin position="255"/>
        <end position="275"/>
    </location>
</feature>
<dbReference type="PROSITE" id="PS00211">
    <property type="entry name" value="ABC_TRANSPORTER_1"/>
    <property type="match status" value="1"/>
</dbReference>
<evidence type="ECO:0000256" key="4">
    <source>
        <dbReference type="ARBA" id="ARBA00022840"/>
    </source>
</evidence>
<feature type="transmembrane region" description="Helical" evidence="7">
    <location>
        <begin position="72"/>
        <end position="93"/>
    </location>
</feature>
<dbReference type="InterPro" id="IPR039421">
    <property type="entry name" value="Type_1_exporter"/>
</dbReference>
<feature type="domain" description="ABC transporter" evidence="8">
    <location>
        <begin position="351"/>
        <end position="591"/>
    </location>
</feature>
<dbReference type="InterPro" id="IPR011527">
    <property type="entry name" value="ABC1_TM_dom"/>
</dbReference>
<keyword evidence="2 7" id="KW-0812">Transmembrane</keyword>
<feature type="transmembrane region" description="Helical" evidence="7">
    <location>
        <begin position="30"/>
        <end position="52"/>
    </location>
</feature>
<evidence type="ECO:0000259" key="9">
    <source>
        <dbReference type="PROSITE" id="PS50929"/>
    </source>
</evidence>
<sequence length="594" mass="67775">MRRIAKDSIKGYARVYHRAILLLWRVSPRLVSIQVLLFLIQAIVPVLTLIATKKLFDVILESSKSFETVLLWLLYLAGLQLIQVLLSQGSAFFSEIYQEKLTDSVNGLILEKSIEISYPFFEDPNFYDSLHLAQRQSIYKLPMLFQQIQGTFSNSLSLALLIGYFFSLISGYAWVILIIALPLAFVKWYSGFALHRLESKTVPLEREADYYHYILTGESYAQEIRSLNFGQSLLKRFRELRGIIFEQKKALQKKLLAFSLIAELLEVLVLFYILIGVARKAFEGVLGVSLLIVYIQGIQRMQSNLKNFLNSLVQLIQLRIFLKDIFRFLDIATQSEAGGKELEFPTDDFGIQVQNLSFAYPGIEQESLQNISMKFEVGKVVGIVGANGSGKSTLVKLLAGLYRPSSGEIKLGDYQLEDIDSASFRENSLFLFQDFQRYFLSIEDLISLGKNKHAEHELRLHSAIQKAQAESFVSNLPDGWKSKLGRMFDEGRGLSGGQWQKLALARAFYRDPKLVVLDEPTSALDAISEMHIFEELKNESAGRVTIWITHRLYNLKDADYIYVLDSGQIKQEGTFQDLIQEKGIFQDLYQKQGF</sequence>
<dbReference type="Gene3D" id="1.20.1560.10">
    <property type="entry name" value="ABC transporter type 1, transmembrane domain"/>
    <property type="match status" value="1"/>
</dbReference>
<dbReference type="Gene3D" id="3.40.50.300">
    <property type="entry name" value="P-loop containing nucleotide triphosphate hydrolases"/>
    <property type="match status" value="1"/>
</dbReference>
<dbReference type="Pfam" id="PF00005">
    <property type="entry name" value="ABC_tran"/>
    <property type="match status" value="1"/>
</dbReference>
<dbReference type="GO" id="GO:0015421">
    <property type="term" value="F:ABC-type oligopeptide transporter activity"/>
    <property type="evidence" value="ECO:0007669"/>
    <property type="project" value="TreeGrafter"/>
</dbReference>
<evidence type="ECO:0000256" key="6">
    <source>
        <dbReference type="ARBA" id="ARBA00023136"/>
    </source>
</evidence>
<accession>A0A4Y9QZ88</accession>
<dbReference type="RefSeq" id="WP_135069920.1">
    <property type="nucleotide sequence ID" value="NZ_SPSB01000001.1"/>
</dbReference>
<evidence type="ECO:0000256" key="7">
    <source>
        <dbReference type="SAM" id="Phobius"/>
    </source>
</evidence>
<keyword evidence="3" id="KW-0547">Nucleotide-binding</keyword>
<dbReference type="OrthoDB" id="9769115at2"/>
<evidence type="ECO:0000256" key="3">
    <source>
        <dbReference type="ARBA" id="ARBA00022741"/>
    </source>
</evidence>
<dbReference type="PROSITE" id="PS50893">
    <property type="entry name" value="ABC_TRANSPORTER_2"/>
    <property type="match status" value="1"/>
</dbReference>
<dbReference type="GO" id="GO:0005886">
    <property type="term" value="C:plasma membrane"/>
    <property type="evidence" value="ECO:0007669"/>
    <property type="project" value="UniProtKB-SubCell"/>
</dbReference>
<evidence type="ECO:0000259" key="8">
    <source>
        <dbReference type="PROSITE" id="PS50893"/>
    </source>
</evidence>
<dbReference type="PANTHER" id="PTHR43394:SF1">
    <property type="entry name" value="ATP-BINDING CASSETTE SUB-FAMILY B MEMBER 10, MITOCHONDRIAL"/>
    <property type="match status" value="1"/>
</dbReference>
<dbReference type="AlphaFoldDB" id="A0A4Y9QZ88"/>
<dbReference type="SUPFAM" id="SSF52540">
    <property type="entry name" value="P-loop containing nucleoside triphosphate hydrolases"/>
    <property type="match status" value="1"/>
</dbReference>
<keyword evidence="11" id="KW-1185">Reference proteome</keyword>
<dbReference type="InterPro" id="IPR003593">
    <property type="entry name" value="AAA+_ATPase"/>
</dbReference>
<protein>
    <submittedName>
        <fullName evidence="10">ABC transporter ATP-binding protein</fullName>
    </submittedName>
</protein>
<reference evidence="10 11" key="1">
    <citation type="submission" date="2019-03" db="EMBL/GenBank/DDBJ databases">
        <title>Algoriphagus sp. nov, a new strain isolated from root system soil of mangrove plant Kandelia.</title>
        <authorList>
            <person name="Yin Q."/>
            <person name="Wang K."/>
            <person name="Song Z."/>
        </authorList>
    </citation>
    <scope>NUCLEOTIDE SEQUENCE [LARGE SCALE GENOMIC DNA]</scope>
    <source>
        <strain evidence="10 11">XY-J91</strain>
    </source>
</reference>
<feature type="domain" description="ABC transmembrane type-1" evidence="9">
    <location>
        <begin position="35"/>
        <end position="317"/>
    </location>
</feature>
<dbReference type="Proteomes" id="UP000297647">
    <property type="component" value="Unassembled WGS sequence"/>
</dbReference>
<dbReference type="PROSITE" id="PS50929">
    <property type="entry name" value="ABC_TM1F"/>
    <property type="match status" value="1"/>
</dbReference>
<dbReference type="SMART" id="SM00382">
    <property type="entry name" value="AAA"/>
    <property type="match status" value="1"/>
</dbReference>
<comment type="subcellular location">
    <subcellularLocation>
        <location evidence="1">Cell membrane</location>
        <topology evidence="1">Multi-pass membrane protein</topology>
    </subcellularLocation>
</comment>
<keyword evidence="5 7" id="KW-1133">Transmembrane helix</keyword>
<gene>
    <name evidence="10" type="ORF">E4S40_01670</name>
</gene>
<dbReference type="InterPro" id="IPR027417">
    <property type="entry name" value="P-loop_NTPase"/>
</dbReference>
<comment type="caution">
    <text evidence="10">The sequence shown here is derived from an EMBL/GenBank/DDBJ whole genome shotgun (WGS) entry which is preliminary data.</text>
</comment>
<keyword evidence="4 10" id="KW-0067">ATP-binding</keyword>
<dbReference type="SUPFAM" id="SSF90123">
    <property type="entry name" value="ABC transporter transmembrane region"/>
    <property type="match status" value="1"/>
</dbReference>
<proteinExistence type="predicted"/>
<dbReference type="EMBL" id="SPSB01000001">
    <property type="protein sequence ID" value="TFV97390.1"/>
    <property type="molecule type" value="Genomic_DNA"/>
</dbReference>
<feature type="transmembrane region" description="Helical" evidence="7">
    <location>
        <begin position="281"/>
        <end position="298"/>
    </location>
</feature>